<feature type="compositionally biased region" description="Basic residues" evidence="1">
    <location>
        <begin position="90"/>
        <end position="100"/>
    </location>
</feature>
<name>A0A511V094_9BACI</name>
<evidence type="ECO:0000313" key="5">
    <source>
        <dbReference type="Proteomes" id="UP000321491"/>
    </source>
</evidence>
<protein>
    <recommendedName>
        <fullName evidence="3">SPOR domain-containing protein</fullName>
    </recommendedName>
</protein>
<proteinExistence type="predicted"/>
<sequence length="277" mass="32341">MNKKKKLTFKINQKPSFKHKRQMIRKPRPSLSSTKRHQASRVKKNVMFATGSALIIGTIFGIVMLKMFATLDETSSYQSTHISQTTAPHHANHTKRSKQSKKTHLLSELQAYVIQAGMFSERANAEALLSQFQGKDVDGVIWQRDGYYYLFVNVVSNEAAAKKMIKLYEQENLETFVKQWLTSEVSHTLTEVEQEWLTSFQVIWNETLRAYTENNDLNFERWEQLYKQTMKTKEMQEFLDSSKPILSDLTKDPAIFLLKIWLAYENFIYSLEDSTFP</sequence>
<dbReference type="Gene3D" id="3.30.70.1070">
    <property type="entry name" value="Sporulation related repeat"/>
    <property type="match status" value="1"/>
</dbReference>
<dbReference type="SUPFAM" id="SSF110997">
    <property type="entry name" value="Sporulation related repeat"/>
    <property type="match status" value="1"/>
</dbReference>
<dbReference type="Proteomes" id="UP000321491">
    <property type="component" value="Unassembled WGS sequence"/>
</dbReference>
<evidence type="ECO:0000256" key="2">
    <source>
        <dbReference type="SAM" id="Phobius"/>
    </source>
</evidence>
<accession>A0A511V094</accession>
<dbReference type="PROSITE" id="PS51724">
    <property type="entry name" value="SPOR"/>
    <property type="match status" value="1"/>
</dbReference>
<dbReference type="EMBL" id="BJXW01000016">
    <property type="protein sequence ID" value="GEN31431.1"/>
    <property type="molecule type" value="Genomic_DNA"/>
</dbReference>
<reference evidence="4 5" key="1">
    <citation type="submission" date="2019-07" db="EMBL/GenBank/DDBJ databases">
        <title>Whole genome shotgun sequence of Cerasibacillus quisquiliarum NBRC 102429.</title>
        <authorList>
            <person name="Hosoyama A."/>
            <person name="Uohara A."/>
            <person name="Ohji S."/>
            <person name="Ichikawa N."/>
        </authorList>
    </citation>
    <scope>NUCLEOTIDE SEQUENCE [LARGE SCALE GENOMIC DNA]</scope>
    <source>
        <strain evidence="4 5">NBRC 102429</strain>
    </source>
</reference>
<evidence type="ECO:0000313" key="4">
    <source>
        <dbReference type="EMBL" id="GEN31431.1"/>
    </source>
</evidence>
<gene>
    <name evidence="4" type="ORF">CQU01_16690</name>
</gene>
<keyword evidence="5" id="KW-1185">Reference proteome</keyword>
<organism evidence="4 5">
    <name type="scientific">Cerasibacillus quisquiliarum</name>
    <dbReference type="NCBI Taxonomy" id="227865"/>
    <lineage>
        <taxon>Bacteria</taxon>
        <taxon>Bacillati</taxon>
        <taxon>Bacillota</taxon>
        <taxon>Bacilli</taxon>
        <taxon>Bacillales</taxon>
        <taxon>Bacillaceae</taxon>
        <taxon>Cerasibacillus</taxon>
    </lineage>
</organism>
<dbReference type="InterPro" id="IPR007730">
    <property type="entry name" value="SPOR-like_dom"/>
</dbReference>
<feature type="region of interest" description="Disordered" evidence="1">
    <location>
        <begin position="16"/>
        <end position="38"/>
    </location>
</feature>
<dbReference type="InterPro" id="IPR036680">
    <property type="entry name" value="SPOR-like_sf"/>
</dbReference>
<dbReference type="OrthoDB" id="2969309at2"/>
<dbReference type="RefSeq" id="WP_146937625.1">
    <property type="nucleotide sequence ID" value="NZ_BJXW01000016.1"/>
</dbReference>
<feature type="region of interest" description="Disordered" evidence="1">
    <location>
        <begin position="80"/>
        <end position="100"/>
    </location>
</feature>
<dbReference type="GO" id="GO:0042834">
    <property type="term" value="F:peptidoglycan binding"/>
    <property type="evidence" value="ECO:0007669"/>
    <property type="project" value="InterPro"/>
</dbReference>
<evidence type="ECO:0000256" key="1">
    <source>
        <dbReference type="SAM" id="MobiDB-lite"/>
    </source>
</evidence>
<feature type="domain" description="SPOR" evidence="3">
    <location>
        <begin position="106"/>
        <end position="184"/>
    </location>
</feature>
<keyword evidence="2" id="KW-0812">Transmembrane</keyword>
<evidence type="ECO:0000259" key="3">
    <source>
        <dbReference type="PROSITE" id="PS51724"/>
    </source>
</evidence>
<dbReference type="AlphaFoldDB" id="A0A511V094"/>
<keyword evidence="2" id="KW-0472">Membrane</keyword>
<feature type="transmembrane region" description="Helical" evidence="2">
    <location>
        <begin position="46"/>
        <end position="69"/>
    </location>
</feature>
<keyword evidence="2" id="KW-1133">Transmembrane helix</keyword>
<dbReference type="Pfam" id="PF05036">
    <property type="entry name" value="SPOR"/>
    <property type="match status" value="1"/>
</dbReference>
<comment type="caution">
    <text evidence="4">The sequence shown here is derived from an EMBL/GenBank/DDBJ whole genome shotgun (WGS) entry which is preliminary data.</text>
</comment>